<dbReference type="InterPro" id="IPR029063">
    <property type="entry name" value="SAM-dependent_MTases_sf"/>
</dbReference>
<dbReference type="Pfam" id="PF13649">
    <property type="entry name" value="Methyltransf_25"/>
    <property type="match status" value="1"/>
</dbReference>
<keyword evidence="2" id="KW-0489">Methyltransferase</keyword>
<dbReference type="CDD" id="cd02440">
    <property type="entry name" value="AdoMet_MTases"/>
    <property type="match status" value="1"/>
</dbReference>
<dbReference type="RefSeq" id="XP_018148091.1">
    <property type="nucleotide sequence ID" value="XM_018290464.1"/>
</dbReference>
<keyword evidence="3" id="KW-1185">Reference proteome</keyword>
<dbReference type="EMBL" id="LSBJ02000001">
    <property type="protein sequence ID" value="OAQ72008.1"/>
    <property type="molecule type" value="Genomic_DNA"/>
</dbReference>
<gene>
    <name evidence="2" type="ORF">VFPPC_12687</name>
</gene>
<dbReference type="GO" id="GO:0032259">
    <property type="term" value="P:methylation"/>
    <property type="evidence" value="ECO:0007669"/>
    <property type="project" value="UniProtKB-KW"/>
</dbReference>
<dbReference type="GO" id="GO:0008168">
    <property type="term" value="F:methyltransferase activity"/>
    <property type="evidence" value="ECO:0007669"/>
    <property type="project" value="UniProtKB-KW"/>
</dbReference>
<keyword evidence="2" id="KW-0808">Transferase</keyword>
<dbReference type="Gene3D" id="1.10.10.10">
    <property type="entry name" value="Winged helix-like DNA-binding domain superfamily/Winged helix DNA-binding domain"/>
    <property type="match status" value="1"/>
</dbReference>
<dbReference type="SUPFAM" id="SSF53335">
    <property type="entry name" value="S-adenosyl-L-methionine-dependent methyltransferases"/>
    <property type="match status" value="1"/>
</dbReference>
<proteinExistence type="predicted"/>
<protein>
    <submittedName>
        <fullName evidence="2">Methyltransferase MppJ</fullName>
    </submittedName>
</protein>
<dbReference type="KEGG" id="pchm:VFPPC_12687"/>
<feature type="domain" description="Methyltransferase" evidence="1">
    <location>
        <begin position="161"/>
        <end position="253"/>
    </location>
</feature>
<organism evidence="2 3">
    <name type="scientific">Pochonia chlamydosporia 170</name>
    <dbReference type="NCBI Taxonomy" id="1380566"/>
    <lineage>
        <taxon>Eukaryota</taxon>
        <taxon>Fungi</taxon>
        <taxon>Dikarya</taxon>
        <taxon>Ascomycota</taxon>
        <taxon>Pezizomycotina</taxon>
        <taxon>Sordariomycetes</taxon>
        <taxon>Hypocreomycetidae</taxon>
        <taxon>Hypocreales</taxon>
        <taxon>Clavicipitaceae</taxon>
        <taxon>Pochonia</taxon>
    </lineage>
</organism>
<accession>A0A179G3H3</accession>
<dbReference type="Gene3D" id="3.40.50.150">
    <property type="entry name" value="Vaccinia Virus protein VP39"/>
    <property type="match status" value="1"/>
</dbReference>
<dbReference type="Proteomes" id="UP000078397">
    <property type="component" value="Unassembled WGS sequence"/>
</dbReference>
<dbReference type="AlphaFoldDB" id="A0A179G3H3"/>
<evidence type="ECO:0000313" key="3">
    <source>
        <dbReference type="Proteomes" id="UP000078397"/>
    </source>
</evidence>
<dbReference type="InterPro" id="IPR036388">
    <property type="entry name" value="WH-like_DNA-bd_sf"/>
</dbReference>
<dbReference type="InterPro" id="IPR041698">
    <property type="entry name" value="Methyltransf_25"/>
</dbReference>
<name>A0A179G3H3_METCM</name>
<reference evidence="2 3" key="1">
    <citation type="journal article" date="2016" name="PLoS Pathog.">
        <title>Biosynthesis of antibiotic leucinostatins in bio-control fungus Purpureocillium lilacinum and their inhibition on phytophthora revealed by genome mining.</title>
        <authorList>
            <person name="Wang G."/>
            <person name="Liu Z."/>
            <person name="Lin R."/>
            <person name="Li E."/>
            <person name="Mao Z."/>
            <person name="Ling J."/>
            <person name="Yang Y."/>
            <person name="Yin W.B."/>
            <person name="Xie B."/>
        </authorList>
    </citation>
    <scope>NUCLEOTIDE SEQUENCE [LARGE SCALE GENOMIC DNA]</scope>
    <source>
        <strain evidence="2">170</strain>
    </source>
</reference>
<sequence>MGSISCDSERAVAGIFNSAVAAWAIGPAWELGLLDELRNNRVLNAKKFAQQNNLHSGSTEGMVAALAIAHIVTRDGDNIIPGPLFDETYRSKSLFHWLCLGSGELFSKMQYHLRNENRKGEDYYTRDAAAIAYACRDINTYYFDPAFWAAMGGLGYDFKSVVDLGCGSGKRLMQILDSYPGTKAIGVDLASPSLQVAAAEAKQLGYGGRLNFVEGDARNLQYREEFAEVDLLTCFMMGHDFWPRESCIKTLRRLHDSFPNVKRFVLGDATRILLNSKGSRTAVPESNVPIFTLGFELGHEMMGVYMPTMDEWDSVFETSGWRCVKKHPIPNLTLSIVFVLERL</sequence>
<dbReference type="OrthoDB" id="269872at2759"/>
<dbReference type="GeneID" id="28854458"/>
<evidence type="ECO:0000259" key="1">
    <source>
        <dbReference type="Pfam" id="PF13649"/>
    </source>
</evidence>
<evidence type="ECO:0000313" key="2">
    <source>
        <dbReference type="EMBL" id="OAQ72008.1"/>
    </source>
</evidence>
<comment type="caution">
    <text evidence="2">The sequence shown here is derived from an EMBL/GenBank/DDBJ whole genome shotgun (WGS) entry which is preliminary data.</text>
</comment>